<dbReference type="FunFam" id="2.10.110.10:FF:000075">
    <property type="entry name" value="Actin-binding lim protein 1"/>
    <property type="match status" value="1"/>
</dbReference>
<reference evidence="7" key="1">
    <citation type="submission" date="2025-08" db="UniProtKB">
        <authorList>
            <consortium name="RefSeq"/>
        </authorList>
    </citation>
    <scope>IDENTIFICATION</scope>
    <source>
        <tissue evidence="7">Whole organism</tissue>
    </source>
</reference>
<dbReference type="InterPro" id="IPR051618">
    <property type="entry name" value="Actin-binding_LIM"/>
</dbReference>
<proteinExistence type="predicted"/>
<dbReference type="PROSITE" id="PS00478">
    <property type="entry name" value="LIM_DOMAIN_1"/>
    <property type="match status" value="1"/>
</dbReference>
<dbReference type="SUPFAM" id="SSF57716">
    <property type="entry name" value="Glucocorticoid receptor-like (DNA-binding domain)"/>
    <property type="match status" value="2"/>
</dbReference>
<evidence type="ECO:0000256" key="2">
    <source>
        <dbReference type="ARBA" id="ARBA00022833"/>
    </source>
</evidence>
<dbReference type="RefSeq" id="XP_052119820.1">
    <property type="nucleotide sequence ID" value="XM_052263860.1"/>
</dbReference>
<dbReference type="GeneID" id="127748828"/>
<organism evidence="6 7">
    <name type="scientific">Frankliniella occidentalis</name>
    <name type="common">Western flower thrips</name>
    <name type="synonym">Euthrips occidentalis</name>
    <dbReference type="NCBI Taxonomy" id="133901"/>
    <lineage>
        <taxon>Eukaryota</taxon>
        <taxon>Metazoa</taxon>
        <taxon>Ecdysozoa</taxon>
        <taxon>Arthropoda</taxon>
        <taxon>Hexapoda</taxon>
        <taxon>Insecta</taxon>
        <taxon>Pterygota</taxon>
        <taxon>Neoptera</taxon>
        <taxon>Paraneoptera</taxon>
        <taxon>Thysanoptera</taxon>
        <taxon>Terebrantia</taxon>
        <taxon>Thripoidea</taxon>
        <taxon>Thripidae</taxon>
        <taxon>Frankliniella</taxon>
    </lineage>
</organism>
<dbReference type="GO" id="GO:0015629">
    <property type="term" value="C:actin cytoskeleton"/>
    <property type="evidence" value="ECO:0007669"/>
    <property type="project" value="TreeGrafter"/>
</dbReference>
<dbReference type="GO" id="GO:0046872">
    <property type="term" value="F:metal ion binding"/>
    <property type="evidence" value="ECO:0007669"/>
    <property type="project" value="UniProtKB-KW"/>
</dbReference>
<dbReference type="GO" id="GO:0051015">
    <property type="term" value="F:actin filament binding"/>
    <property type="evidence" value="ECO:0007669"/>
    <property type="project" value="TreeGrafter"/>
</dbReference>
<dbReference type="AlphaFoldDB" id="A0A9C6TP20"/>
<dbReference type="CDD" id="cd09330">
    <property type="entry name" value="LIM4_abLIM"/>
    <property type="match status" value="1"/>
</dbReference>
<dbReference type="Gene3D" id="2.10.110.10">
    <property type="entry name" value="Cysteine Rich Protein"/>
    <property type="match status" value="2"/>
</dbReference>
<gene>
    <name evidence="7" type="primary">LOC127748828</name>
</gene>
<protein>
    <submittedName>
        <fullName evidence="7">Actin-binding LIM protein 2-like</fullName>
    </submittedName>
</protein>
<keyword evidence="1 4" id="KW-0479">Metal-binding</keyword>
<dbReference type="Pfam" id="PF00412">
    <property type="entry name" value="LIM"/>
    <property type="match status" value="1"/>
</dbReference>
<name>A0A9C6TP20_FRAOC</name>
<dbReference type="OrthoDB" id="1746725at2759"/>
<keyword evidence="3 4" id="KW-0440">LIM domain</keyword>
<dbReference type="KEGG" id="foc:127748828"/>
<evidence type="ECO:0000256" key="4">
    <source>
        <dbReference type="PROSITE-ProRule" id="PRU00125"/>
    </source>
</evidence>
<accession>A0A9C6TP20</accession>
<dbReference type="Proteomes" id="UP000504606">
    <property type="component" value="Unplaced"/>
</dbReference>
<keyword evidence="2 4" id="KW-0862">Zinc</keyword>
<dbReference type="PANTHER" id="PTHR24213:SF9">
    <property type="entry name" value="UNCOORDINATED 115A, ISOFORM B-RELATED"/>
    <property type="match status" value="1"/>
</dbReference>
<dbReference type="PROSITE" id="PS50023">
    <property type="entry name" value="LIM_DOMAIN_2"/>
    <property type="match status" value="1"/>
</dbReference>
<dbReference type="InterPro" id="IPR001781">
    <property type="entry name" value="Znf_LIM"/>
</dbReference>
<dbReference type="GO" id="GO:0030032">
    <property type="term" value="P:lamellipodium assembly"/>
    <property type="evidence" value="ECO:0007669"/>
    <property type="project" value="TreeGrafter"/>
</dbReference>
<dbReference type="PANTHER" id="PTHR24213">
    <property type="entry name" value="ACTIN-BINDING LIM PROTEIN"/>
    <property type="match status" value="1"/>
</dbReference>
<keyword evidence="6" id="KW-1185">Reference proteome</keyword>
<feature type="domain" description="LIM zinc-binding" evidence="5">
    <location>
        <begin position="19"/>
        <end position="80"/>
    </location>
</feature>
<sequence>MGKDGVPYCEKDYQKKFGVRCAYCNRYISGKVLQAGDNHHFHPTCARCTKCGDPFGDGEEMYLQGGAIWHPRCGPGPTENGAILNGVENGHCTDTETEAESGRDTAFDRMSSSAVSDMQVISIYLKLSYVV</sequence>
<evidence type="ECO:0000259" key="5">
    <source>
        <dbReference type="PROSITE" id="PS50023"/>
    </source>
</evidence>
<evidence type="ECO:0000256" key="3">
    <source>
        <dbReference type="ARBA" id="ARBA00023038"/>
    </source>
</evidence>
<dbReference type="SMART" id="SM00132">
    <property type="entry name" value="LIM"/>
    <property type="match status" value="1"/>
</dbReference>
<evidence type="ECO:0000313" key="7">
    <source>
        <dbReference type="RefSeq" id="XP_052119820.1"/>
    </source>
</evidence>
<evidence type="ECO:0000256" key="1">
    <source>
        <dbReference type="ARBA" id="ARBA00022723"/>
    </source>
</evidence>
<evidence type="ECO:0000313" key="6">
    <source>
        <dbReference type="Proteomes" id="UP000504606"/>
    </source>
</evidence>